<feature type="compositionally biased region" description="Polar residues" evidence="1">
    <location>
        <begin position="1"/>
        <end position="11"/>
    </location>
</feature>
<evidence type="ECO:0000313" key="3">
    <source>
        <dbReference type="Proteomes" id="UP000569329"/>
    </source>
</evidence>
<dbReference type="AlphaFoldDB" id="A0A839E1C6"/>
<accession>A0A839E1C6</accession>
<comment type="caution">
    <text evidence="2">The sequence shown here is derived from an EMBL/GenBank/DDBJ whole genome shotgun (WGS) entry which is preliminary data.</text>
</comment>
<feature type="region of interest" description="Disordered" evidence="1">
    <location>
        <begin position="1"/>
        <end position="24"/>
    </location>
</feature>
<evidence type="ECO:0000256" key="1">
    <source>
        <dbReference type="SAM" id="MobiDB-lite"/>
    </source>
</evidence>
<protein>
    <recommendedName>
        <fullName evidence="4">PE family protein</fullName>
    </recommendedName>
</protein>
<gene>
    <name evidence="2" type="ORF">FHX42_004269</name>
</gene>
<name>A0A839E1C6_9PSEU</name>
<sequence>MPSSSQWNAGSSDPALPDSTSVTVEPSAIPGLVSALQSSLDSLGVQIEHAITELRIRPWAGDPVSATTAERFNDRSVGGPEAALTALYDYRDQLQSAAEALELADERYTDVEDTNAARLNREY</sequence>
<organism evidence="2 3">
    <name type="scientific">Halosaccharopolyspora lacisalsi</name>
    <dbReference type="NCBI Taxonomy" id="1000566"/>
    <lineage>
        <taxon>Bacteria</taxon>
        <taxon>Bacillati</taxon>
        <taxon>Actinomycetota</taxon>
        <taxon>Actinomycetes</taxon>
        <taxon>Pseudonocardiales</taxon>
        <taxon>Pseudonocardiaceae</taxon>
        <taxon>Halosaccharopolyspora</taxon>
    </lineage>
</organism>
<dbReference type="RefSeq" id="WP_182546063.1">
    <property type="nucleotide sequence ID" value="NZ_JACGWZ010000006.1"/>
</dbReference>
<evidence type="ECO:0008006" key="4">
    <source>
        <dbReference type="Google" id="ProtNLM"/>
    </source>
</evidence>
<dbReference type="EMBL" id="JACGWZ010000006">
    <property type="protein sequence ID" value="MBA8826890.1"/>
    <property type="molecule type" value="Genomic_DNA"/>
</dbReference>
<dbReference type="Proteomes" id="UP000569329">
    <property type="component" value="Unassembled WGS sequence"/>
</dbReference>
<evidence type="ECO:0000313" key="2">
    <source>
        <dbReference type="EMBL" id="MBA8826890.1"/>
    </source>
</evidence>
<reference evidence="2 3" key="1">
    <citation type="submission" date="2020-07" db="EMBL/GenBank/DDBJ databases">
        <title>Sequencing the genomes of 1000 actinobacteria strains.</title>
        <authorList>
            <person name="Klenk H.-P."/>
        </authorList>
    </citation>
    <scope>NUCLEOTIDE SEQUENCE [LARGE SCALE GENOMIC DNA]</scope>
    <source>
        <strain evidence="2 3">DSM 45975</strain>
    </source>
</reference>
<keyword evidence="3" id="KW-1185">Reference proteome</keyword>
<proteinExistence type="predicted"/>